<organism evidence="1 2">
    <name type="scientific">Trichogramma brassicae</name>
    <dbReference type="NCBI Taxonomy" id="86971"/>
    <lineage>
        <taxon>Eukaryota</taxon>
        <taxon>Metazoa</taxon>
        <taxon>Ecdysozoa</taxon>
        <taxon>Arthropoda</taxon>
        <taxon>Hexapoda</taxon>
        <taxon>Insecta</taxon>
        <taxon>Pterygota</taxon>
        <taxon>Neoptera</taxon>
        <taxon>Endopterygota</taxon>
        <taxon>Hymenoptera</taxon>
        <taxon>Apocrita</taxon>
        <taxon>Proctotrupomorpha</taxon>
        <taxon>Chalcidoidea</taxon>
        <taxon>Trichogrammatidae</taxon>
        <taxon>Trichogramma</taxon>
    </lineage>
</organism>
<name>A0A6H5INH0_9HYME</name>
<evidence type="ECO:0000313" key="1">
    <source>
        <dbReference type="EMBL" id="CAB0038324.1"/>
    </source>
</evidence>
<accession>A0A6H5INH0</accession>
<evidence type="ECO:0000313" key="2">
    <source>
        <dbReference type="Proteomes" id="UP000479190"/>
    </source>
</evidence>
<gene>
    <name evidence="1" type="ORF">TBRA_LOCUS10110</name>
</gene>
<sequence>MSLLPVFGRSWDSRVKGRPLAAAGRELDRSPGVGPELRRARQRLQADRHQRHEQQTGAARVQRARAARPAARVLRFQFRCKKKQLIQRLKLGEHWHI</sequence>
<dbReference type="AlphaFoldDB" id="A0A6H5INH0"/>
<protein>
    <submittedName>
        <fullName evidence="1">Uncharacterized protein</fullName>
    </submittedName>
</protein>
<dbReference type="EMBL" id="CADCXV010000905">
    <property type="protein sequence ID" value="CAB0038324.1"/>
    <property type="molecule type" value="Genomic_DNA"/>
</dbReference>
<reference evidence="1 2" key="1">
    <citation type="submission" date="2020-02" db="EMBL/GenBank/DDBJ databases">
        <authorList>
            <person name="Ferguson B K."/>
        </authorList>
    </citation>
    <scope>NUCLEOTIDE SEQUENCE [LARGE SCALE GENOMIC DNA]</scope>
</reference>
<keyword evidence="2" id="KW-1185">Reference proteome</keyword>
<proteinExistence type="predicted"/>
<dbReference type="Proteomes" id="UP000479190">
    <property type="component" value="Unassembled WGS sequence"/>
</dbReference>